<dbReference type="KEGG" id="fra:Francci3_1554"/>
<feature type="transmembrane region" description="Helical" evidence="7">
    <location>
        <begin position="543"/>
        <end position="564"/>
    </location>
</feature>
<evidence type="ECO:0000256" key="7">
    <source>
        <dbReference type="SAM" id="Phobius"/>
    </source>
</evidence>
<dbReference type="RefSeq" id="WP_011435993.1">
    <property type="nucleotide sequence ID" value="NC_007777.1"/>
</dbReference>
<feature type="transmembrane region" description="Helical" evidence="7">
    <location>
        <begin position="448"/>
        <end position="466"/>
    </location>
</feature>
<feature type="transmembrane region" description="Helical" evidence="7">
    <location>
        <begin position="225"/>
        <end position="250"/>
    </location>
</feature>
<accession>Q2JCR2</accession>
<keyword evidence="2" id="KW-0813">Transport</keyword>
<evidence type="ECO:0000256" key="2">
    <source>
        <dbReference type="ARBA" id="ARBA00022448"/>
    </source>
</evidence>
<feature type="transmembrane region" description="Helical" evidence="7">
    <location>
        <begin position="262"/>
        <end position="283"/>
    </location>
</feature>
<dbReference type="PANTHER" id="PTHR42718">
    <property type="entry name" value="MAJOR FACILITATOR SUPERFAMILY MULTIDRUG TRANSPORTER MFSC"/>
    <property type="match status" value="1"/>
</dbReference>
<dbReference type="HOGENOM" id="CLU_000960_28_3_11"/>
<evidence type="ECO:0000313" key="10">
    <source>
        <dbReference type="Proteomes" id="UP000001937"/>
    </source>
</evidence>
<dbReference type="GO" id="GO:0005886">
    <property type="term" value="C:plasma membrane"/>
    <property type="evidence" value="ECO:0007669"/>
    <property type="project" value="UniProtKB-SubCell"/>
</dbReference>
<dbReference type="Proteomes" id="UP000001937">
    <property type="component" value="Chromosome"/>
</dbReference>
<evidence type="ECO:0000256" key="4">
    <source>
        <dbReference type="ARBA" id="ARBA00022692"/>
    </source>
</evidence>
<feature type="transmembrane region" description="Helical" evidence="7">
    <location>
        <begin position="304"/>
        <end position="330"/>
    </location>
</feature>
<feature type="transmembrane region" description="Helical" evidence="7">
    <location>
        <begin position="72"/>
        <end position="91"/>
    </location>
</feature>
<dbReference type="PhylomeDB" id="Q2JCR2"/>
<name>Q2JCR2_FRACC</name>
<evidence type="ECO:0000259" key="8">
    <source>
        <dbReference type="PROSITE" id="PS50850"/>
    </source>
</evidence>
<keyword evidence="5 7" id="KW-1133">Transmembrane helix</keyword>
<feature type="transmembrane region" description="Helical" evidence="7">
    <location>
        <begin position="29"/>
        <end position="52"/>
    </location>
</feature>
<proteinExistence type="predicted"/>
<dbReference type="GO" id="GO:0022857">
    <property type="term" value="F:transmembrane transporter activity"/>
    <property type="evidence" value="ECO:0007669"/>
    <property type="project" value="InterPro"/>
</dbReference>
<gene>
    <name evidence="9" type="ordered locus">Francci3_1554</name>
</gene>
<evidence type="ECO:0000256" key="6">
    <source>
        <dbReference type="ARBA" id="ARBA00023136"/>
    </source>
</evidence>
<evidence type="ECO:0000256" key="5">
    <source>
        <dbReference type="ARBA" id="ARBA00022989"/>
    </source>
</evidence>
<dbReference type="InterPro" id="IPR011701">
    <property type="entry name" value="MFS"/>
</dbReference>
<dbReference type="InterPro" id="IPR020846">
    <property type="entry name" value="MFS_dom"/>
</dbReference>
<sequence>MTTSDTAAGTLSLEADEVLARPGPDNYKWIALSNATIGILMVTINSSILLIALPDIFRGIEIDPLAPENTSYFLWILMGFLLVTSVLVVSLGRVGDMFGRVRMYNLGFAIFTLFSILLAVTWMHGTAAAWWIIIMRVLQGVGGAFLFANSSAIITDAFPEDERGLALGVNGVAAIVGSFLGLLIGGLLAPVEWHLVFLVSVPFGIFGTVWAYLKLRDNGARTQARIDWAGNITFAVGLIAILTGIVYGLQPYGGHTMGWTKPFVLSCLFGGLAVLIGFVVIELRSADPMFRLDLFRSRTFTMGSIAALLGALARGGLQFMLIIWLQGIWLPLHGYSFEKTPLWAGIYLIPVTVGFLVAGPLAGRFADRYGARPFATLGLVITAVAFLLFDAIPIDFDYPWFALILLLMGLSMGLFAGPNTSSVMNTLPPNQRGAGAGMLNTFQNSASVLSIGVFFTIIALGLAASLPDAMYSGLVGQGVSPAKAHELANLPPIGSLFAAFLGYNPTERLLGPDTLSQLDPAKADFLTGHTFFPNLISGPFGDGLRLAFAFAAVACLVAAGFSWLRGKQRPHVRRPLLEETAEGLAGAGDIAAMEDGAGSALSSSPLAAER</sequence>
<feature type="transmembrane region" description="Helical" evidence="7">
    <location>
        <begin position="165"/>
        <end position="189"/>
    </location>
</feature>
<dbReference type="STRING" id="106370.Francci3_1554"/>
<dbReference type="eggNOG" id="COG0477">
    <property type="taxonomic scope" value="Bacteria"/>
</dbReference>
<feature type="transmembrane region" description="Helical" evidence="7">
    <location>
        <begin position="398"/>
        <end position="417"/>
    </location>
</feature>
<feature type="transmembrane region" description="Helical" evidence="7">
    <location>
        <begin position="374"/>
        <end position="392"/>
    </location>
</feature>
<dbReference type="CDD" id="cd17321">
    <property type="entry name" value="MFS_MMR_MDR_like"/>
    <property type="match status" value="1"/>
</dbReference>
<dbReference type="EMBL" id="CP000249">
    <property type="protein sequence ID" value="ABD10930.1"/>
    <property type="molecule type" value="Genomic_DNA"/>
</dbReference>
<dbReference type="InterPro" id="IPR036259">
    <property type="entry name" value="MFS_trans_sf"/>
</dbReference>
<keyword evidence="10" id="KW-1185">Reference proteome</keyword>
<dbReference type="Gene3D" id="1.20.1250.20">
    <property type="entry name" value="MFS general substrate transporter like domains"/>
    <property type="match status" value="2"/>
</dbReference>
<evidence type="ECO:0000256" key="3">
    <source>
        <dbReference type="ARBA" id="ARBA00022475"/>
    </source>
</evidence>
<keyword evidence="3" id="KW-1003">Cell membrane</keyword>
<comment type="subcellular location">
    <subcellularLocation>
        <location evidence="1">Cell membrane</location>
        <topology evidence="1">Multi-pass membrane protein</topology>
    </subcellularLocation>
</comment>
<feature type="transmembrane region" description="Helical" evidence="7">
    <location>
        <begin position="103"/>
        <end position="123"/>
    </location>
</feature>
<dbReference type="PANTHER" id="PTHR42718:SF46">
    <property type="entry name" value="BLR6921 PROTEIN"/>
    <property type="match status" value="1"/>
</dbReference>
<reference evidence="9 10" key="1">
    <citation type="journal article" date="2007" name="Genome Res.">
        <title>Genome characteristics of facultatively symbiotic Frankia sp. strains reflect host range and host plant biogeography.</title>
        <authorList>
            <person name="Normand P."/>
            <person name="Lapierre P."/>
            <person name="Tisa L.S."/>
            <person name="Gogarten J.P."/>
            <person name="Alloisio N."/>
            <person name="Bagnarol E."/>
            <person name="Bassi C.A."/>
            <person name="Berry A.M."/>
            <person name="Bickhart D.M."/>
            <person name="Choisne N."/>
            <person name="Couloux A."/>
            <person name="Cournoyer B."/>
            <person name="Cruveiller S."/>
            <person name="Daubin V."/>
            <person name="Demange N."/>
            <person name="Francino M.P."/>
            <person name="Goltsman E."/>
            <person name="Huang Y."/>
            <person name="Kopp O.R."/>
            <person name="Labarre L."/>
            <person name="Lapidus A."/>
            <person name="Lavire C."/>
            <person name="Marechal J."/>
            <person name="Martinez M."/>
            <person name="Mastronunzio J.E."/>
            <person name="Mullin B.C."/>
            <person name="Niemann J."/>
            <person name="Pujic P."/>
            <person name="Rawnsley T."/>
            <person name="Rouy Z."/>
            <person name="Schenowitz C."/>
            <person name="Sellstedt A."/>
            <person name="Tavares F."/>
            <person name="Tomkins J.P."/>
            <person name="Vallenet D."/>
            <person name="Valverde C."/>
            <person name="Wall L.G."/>
            <person name="Wang Y."/>
            <person name="Medigue C."/>
            <person name="Benson D.R."/>
        </authorList>
    </citation>
    <scope>NUCLEOTIDE SEQUENCE [LARGE SCALE GENOMIC DNA]</scope>
    <source>
        <strain evidence="10">DSM 45818 / CECT 9043 / CcI3</strain>
    </source>
</reference>
<dbReference type="PROSITE" id="PS50850">
    <property type="entry name" value="MFS"/>
    <property type="match status" value="1"/>
</dbReference>
<evidence type="ECO:0000313" key="9">
    <source>
        <dbReference type="EMBL" id="ABD10930.1"/>
    </source>
</evidence>
<evidence type="ECO:0000256" key="1">
    <source>
        <dbReference type="ARBA" id="ARBA00004651"/>
    </source>
</evidence>
<dbReference type="OrthoDB" id="102502at2"/>
<feature type="domain" description="Major facilitator superfamily (MFS) profile" evidence="8">
    <location>
        <begin position="31"/>
        <end position="570"/>
    </location>
</feature>
<organism evidence="9 10">
    <name type="scientific">Frankia casuarinae (strain DSM 45818 / CECT 9043 / HFP020203 / CcI3)</name>
    <dbReference type="NCBI Taxonomy" id="106370"/>
    <lineage>
        <taxon>Bacteria</taxon>
        <taxon>Bacillati</taxon>
        <taxon>Actinomycetota</taxon>
        <taxon>Actinomycetes</taxon>
        <taxon>Frankiales</taxon>
        <taxon>Frankiaceae</taxon>
        <taxon>Frankia</taxon>
    </lineage>
</organism>
<protein>
    <submittedName>
        <fullName evidence="9">Major facilitator superfamily MFS_1</fullName>
    </submittedName>
</protein>
<feature type="transmembrane region" description="Helical" evidence="7">
    <location>
        <begin position="195"/>
        <end position="213"/>
    </location>
</feature>
<feature type="transmembrane region" description="Helical" evidence="7">
    <location>
        <begin position="342"/>
        <end position="362"/>
    </location>
</feature>
<keyword evidence="4 7" id="KW-0812">Transmembrane</keyword>
<dbReference type="Pfam" id="PF07690">
    <property type="entry name" value="MFS_1"/>
    <property type="match status" value="1"/>
</dbReference>
<dbReference type="AlphaFoldDB" id="Q2JCR2"/>
<keyword evidence="6 7" id="KW-0472">Membrane</keyword>
<dbReference type="SUPFAM" id="SSF103473">
    <property type="entry name" value="MFS general substrate transporter"/>
    <property type="match status" value="1"/>
</dbReference>
<feature type="transmembrane region" description="Helical" evidence="7">
    <location>
        <begin position="129"/>
        <end position="153"/>
    </location>
</feature>